<dbReference type="CDD" id="cd09993">
    <property type="entry name" value="HDAC_classIV"/>
    <property type="match status" value="1"/>
</dbReference>
<dbReference type="PANTHER" id="PTHR10625">
    <property type="entry name" value="HISTONE DEACETYLASE HDAC1-RELATED"/>
    <property type="match status" value="1"/>
</dbReference>
<dbReference type="SUPFAM" id="SSF52768">
    <property type="entry name" value="Arginase/deacetylase"/>
    <property type="match status" value="1"/>
</dbReference>
<dbReference type="PANTHER" id="PTHR10625:SF19">
    <property type="entry name" value="HISTONE DEACETYLASE 12"/>
    <property type="match status" value="1"/>
</dbReference>
<evidence type="ECO:0000256" key="1">
    <source>
        <dbReference type="ARBA" id="ARBA00005947"/>
    </source>
</evidence>
<name>A0A7C1BEP4_UNCW3</name>
<reference evidence="4" key="1">
    <citation type="journal article" date="2020" name="mSystems">
        <title>Genome- and Community-Level Interaction Insights into Carbon Utilization and Element Cycling Functions of Hydrothermarchaeota in Hydrothermal Sediment.</title>
        <authorList>
            <person name="Zhou Z."/>
            <person name="Liu Y."/>
            <person name="Xu W."/>
            <person name="Pan J."/>
            <person name="Luo Z.H."/>
            <person name="Li M."/>
        </authorList>
    </citation>
    <scope>NUCLEOTIDE SEQUENCE [LARGE SCALE GENOMIC DNA]</scope>
    <source>
        <strain evidence="4">HyVt-237</strain>
    </source>
</reference>
<dbReference type="InterPro" id="IPR023801">
    <property type="entry name" value="His_deacetylse_dom"/>
</dbReference>
<keyword evidence="2" id="KW-0378">Hydrolase</keyword>
<dbReference type="GO" id="GO:0040029">
    <property type="term" value="P:epigenetic regulation of gene expression"/>
    <property type="evidence" value="ECO:0007669"/>
    <property type="project" value="TreeGrafter"/>
</dbReference>
<comment type="caution">
    <text evidence="4">The sequence shown here is derived from an EMBL/GenBank/DDBJ whole genome shotgun (WGS) entry which is preliminary data.</text>
</comment>
<dbReference type="InterPro" id="IPR044150">
    <property type="entry name" value="HDAC_classIV"/>
</dbReference>
<gene>
    <name evidence="4" type="ORF">ENG67_00130</name>
</gene>
<dbReference type="InterPro" id="IPR037138">
    <property type="entry name" value="His_deacetylse_dom_sf"/>
</dbReference>
<proteinExistence type="inferred from homology"/>
<organism evidence="4">
    <name type="scientific">candidate division WOR-3 bacterium</name>
    <dbReference type="NCBI Taxonomy" id="2052148"/>
    <lineage>
        <taxon>Bacteria</taxon>
        <taxon>Bacteria division WOR-3</taxon>
    </lineage>
</organism>
<evidence type="ECO:0000259" key="3">
    <source>
        <dbReference type="Pfam" id="PF00850"/>
    </source>
</evidence>
<dbReference type="InterPro" id="IPR023696">
    <property type="entry name" value="Ureohydrolase_dom_sf"/>
</dbReference>
<accession>A0A7C1BEP4</accession>
<evidence type="ECO:0000313" key="4">
    <source>
        <dbReference type="EMBL" id="HDM89600.1"/>
    </source>
</evidence>
<comment type="similarity">
    <text evidence="1">Belongs to the histone deacetylase family.</text>
</comment>
<dbReference type="EMBL" id="DRBW01000008">
    <property type="protein sequence ID" value="HDM89600.1"/>
    <property type="molecule type" value="Genomic_DNA"/>
</dbReference>
<dbReference type="Proteomes" id="UP000885931">
    <property type="component" value="Unassembled WGS sequence"/>
</dbReference>
<evidence type="ECO:0000256" key="2">
    <source>
        <dbReference type="ARBA" id="ARBA00022801"/>
    </source>
</evidence>
<feature type="domain" description="Histone deacetylase" evidence="3">
    <location>
        <begin position="18"/>
        <end position="275"/>
    </location>
</feature>
<dbReference type="PRINTS" id="PR01270">
    <property type="entry name" value="HDASUPER"/>
</dbReference>
<dbReference type="AlphaFoldDB" id="A0A7C1BEP4"/>
<protein>
    <submittedName>
        <fullName evidence="4">Histone deacetylase</fullName>
    </submittedName>
</protein>
<dbReference type="GO" id="GO:0016787">
    <property type="term" value="F:hydrolase activity"/>
    <property type="evidence" value="ECO:0007669"/>
    <property type="project" value="UniProtKB-KW"/>
</dbReference>
<dbReference type="Pfam" id="PF00850">
    <property type="entry name" value="Hist_deacetyl"/>
    <property type="match status" value="1"/>
</dbReference>
<dbReference type="GO" id="GO:0004407">
    <property type="term" value="F:histone deacetylase activity"/>
    <property type="evidence" value="ECO:0007669"/>
    <property type="project" value="InterPro"/>
</dbReference>
<sequence length="297" mass="33642">MKFVFSKKYLMDLEGHVFPVEKYELLRRKLLQDLGDESYFVEPERPSLEDLMLVHEKEYLEDFINLRWTWRTLMSEAPLNPTVVEGFIYMAGGSHRAASIALEEGWSMNIGGGFHHAYPDHAEGFCYINDIAYAVKKLKAAGKIKKALIVDCDLHQGNGTAFIFRGDPDVFTFSIHQELLYPYPKEPGDLDIGLDAGVGDEEYLEKLREGLEIAFRRIEPEIIIYQAGADPYRGDPLGQLRLSKEGLRKRDELVYSYAAERSIPVAITLGGGYTNPLDEVVEIHHNTALAAMEILGR</sequence>
<dbReference type="InterPro" id="IPR000286">
    <property type="entry name" value="HDACs"/>
</dbReference>
<dbReference type="Gene3D" id="3.40.800.20">
    <property type="entry name" value="Histone deacetylase domain"/>
    <property type="match status" value="1"/>
</dbReference>